<reference evidence="2" key="1">
    <citation type="submission" date="2015-11" db="EMBL/GenBank/DDBJ databases">
        <title>Genomic diversity of Staphylococcus saprophyticus strains from urinary tract infections, animal surfaces, and fermented foods.</title>
        <authorList>
            <person name="Wolfe B.E."/>
        </authorList>
    </citation>
    <scope>NUCLEOTIDE SEQUENCE [LARGE SCALE GENOMIC DNA]</scope>
    <source>
        <strain evidence="2">738_7</strain>
    </source>
</reference>
<protein>
    <submittedName>
        <fullName evidence="1">Uncharacterized protein</fullName>
    </submittedName>
</protein>
<dbReference type="EMBL" id="LNPX01000005">
    <property type="protein sequence ID" value="OEK58817.1"/>
    <property type="molecule type" value="Genomic_DNA"/>
</dbReference>
<dbReference type="AlphaFoldDB" id="A0AAP7LUW2"/>
<sequence length="92" mass="10933">MLITNQEIENEFKRVEDLFQSEVPESKTMPEAENGGYKAMLKAYMDIEATAFEVLYDEQLSEYKANPDEYHLEWDDSRVDWGETYQRLEVLK</sequence>
<gene>
    <name evidence="1" type="ORF">ASS94_01300</name>
</gene>
<evidence type="ECO:0000313" key="1">
    <source>
        <dbReference type="EMBL" id="OEK58817.1"/>
    </source>
</evidence>
<dbReference type="RefSeq" id="WP_069854393.1">
    <property type="nucleotide sequence ID" value="NZ_LNPX01000005.1"/>
</dbReference>
<proteinExistence type="predicted"/>
<accession>A0AAP7LUW2</accession>
<dbReference type="Proteomes" id="UP000095464">
    <property type="component" value="Unassembled WGS sequence"/>
</dbReference>
<name>A0AAP7LUW2_9STAP</name>
<organism evidence="1 2">
    <name type="scientific">Staphylococcus equorum</name>
    <dbReference type="NCBI Taxonomy" id="246432"/>
    <lineage>
        <taxon>Bacteria</taxon>
        <taxon>Bacillati</taxon>
        <taxon>Bacillota</taxon>
        <taxon>Bacilli</taxon>
        <taxon>Bacillales</taxon>
        <taxon>Staphylococcaceae</taxon>
        <taxon>Staphylococcus</taxon>
    </lineage>
</organism>
<evidence type="ECO:0000313" key="2">
    <source>
        <dbReference type="Proteomes" id="UP000095464"/>
    </source>
</evidence>
<comment type="caution">
    <text evidence="1">The sequence shown here is derived from an EMBL/GenBank/DDBJ whole genome shotgun (WGS) entry which is preliminary data.</text>
</comment>